<dbReference type="PANTHER" id="PTHR30319:SF1">
    <property type="entry name" value="TRANSCRIPTIONAL REPRESSOR PAAX"/>
    <property type="match status" value="1"/>
</dbReference>
<evidence type="ECO:0008006" key="3">
    <source>
        <dbReference type="Google" id="ProtNLM"/>
    </source>
</evidence>
<dbReference type="Proteomes" id="UP001107961">
    <property type="component" value="Unassembled WGS sequence"/>
</dbReference>
<evidence type="ECO:0000313" key="1">
    <source>
        <dbReference type="EMBL" id="MCE7509119.1"/>
    </source>
</evidence>
<keyword evidence="2" id="KW-1185">Reference proteome</keyword>
<protein>
    <recommendedName>
        <fullName evidence="3">PaaX family transcriptional regulator</fullName>
    </recommendedName>
</protein>
<dbReference type="AlphaFoldDB" id="A0A9Q3W5W6"/>
<accession>A0A9Q3W5W6</accession>
<dbReference type="Gene3D" id="1.10.10.10">
    <property type="entry name" value="Winged helix-like DNA-binding domain superfamily/Winged helix DNA-binding domain"/>
    <property type="match status" value="1"/>
</dbReference>
<gene>
    <name evidence="1" type="ORF">LZG35_10775</name>
</gene>
<dbReference type="InterPro" id="IPR036388">
    <property type="entry name" value="WH-like_DNA-bd_sf"/>
</dbReference>
<dbReference type="GO" id="GO:0006351">
    <property type="term" value="P:DNA-templated transcription"/>
    <property type="evidence" value="ECO:0007669"/>
    <property type="project" value="TreeGrafter"/>
</dbReference>
<reference evidence="1" key="1">
    <citation type="submission" date="2022-01" db="EMBL/GenBank/DDBJ databases">
        <authorList>
            <person name="Karlyshev A.V."/>
            <person name="Jaspars M."/>
        </authorList>
    </citation>
    <scope>NUCLEOTIDE SEQUENCE</scope>
    <source>
        <strain evidence="1">AGSA3-2</strain>
    </source>
</reference>
<dbReference type="EMBL" id="JAJVKT010000011">
    <property type="protein sequence ID" value="MCE7509119.1"/>
    <property type="molecule type" value="Genomic_DNA"/>
</dbReference>
<dbReference type="PANTHER" id="PTHR30319">
    <property type="entry name" value="PHENYLACETIC ACID REGULATOR-RELATED TRANSCRIPTIONAL REPRESSOR"/>
    <property type="match status" value="1"/>
</dbReference>
<name>A0A9Q3W5W6_9GAMM</name>
<evidence type="ECO:0000313" key="2">
    <source>
        <dbReference type="Proteomes" id="UP001107961"/>
    </source>
</evidence>
<proteinExistence type="predicted"/>
<dbReference type="RefSeq" id="WP_063141761.1">
    <property type="nucleotide sequence ID" value="NZ_CBDDTQ010000001.1"/>
</dbReference>
<comment type="caution">
    <text evidence="1">The sequence shown here is derived from an EMBL/GenBank/DDBJ whole genome shotgun (WGS) entry which is preliminary data.</text>
</comment>
<sequence length="273" mass="30131">MSNMGKLSYIEGMEPTASDLVLDLLSTHDARELSIAALCRAGEACDLRPQNVRVAVNRLLRHGKITSPARGIYALNPQGNSLIEDVRNWLRKEQQAVAWDGGWIGVIDAAVPRREKVAWRRHERALALRGFRALANSGLWLRPDNLIGGVATVREDLKRLGLAPAARVFGVSALSGQDETLIRAQWDTRAMTSAYEAIGQRLKTSEVSLDTLPLAQAARDSLLLGRAAIRLIIHDPLLPEALMGGDARHRLIDQVRAYQVRAKALWARFLEDG</sequence>
<organism evidence="1 2">
    <name type="scientific">Alloalcanivorax xenomutans</name>
    <dbReference type="NCBI Taxonomy" id="1094342"/>
    <lineage>
        <taxon>Bacteria</taxon>
        <taxon>Pseudomonadati</taxon>
        <taxon>Pseudomonadota</taxon>
        <taxon>Gammaproteobacteria</taxon>
        <taxon>Oceanospirillales</taxon>
        <taxon>Alcanivoracaceae</taxon>
        <taxon>Alloalcanivorax</taxon>
    </lineage>
</organism>